<organism evidence="2 3">
    <name type="scientific">Stecheria intestinalis</name>
    <dbReference type="NCBI Taxonomy" id="2606630"/>
    <lineage>
        <taxon>Bacteria</taxon>
        <taxon>Bacillati</taxon>
        <taxon>Bacillota</taxon>
        <taxon>Erysipelotrichia</taxon>
        <taxon>Erysipelotrichales</taxon>
        <taxon>Erysipelotrichaceae</taxon>
        <taxon>Stecheria</taxon>
    </lineage>
</organism>
<dbReference type="NCBIfam" id="NF033546">
    <property type="entry name" value="transpos_IS21"/>
    <property type="match status" value="1"/>
</dbReference>
<dbReference type="PROSITE" id="PS50994">
    <property type="entry name" value="INTEGRASE"/>
    <property type="match status" value="1"/>
</dbReference>
<comment type="caution">
    <text evidence="2">The sequence shown here is derived from an EMBL/GenBank/DDBJ whole genome shotgun (WGS) entry which is preliminary data.</text>
</comment>
<dbReference type="EMBL" id="VUMN01000048">
    <property type="protein sequence ID" value="MSS59757.1"/>
    <property type="molecule type" value="Genomic_DNA"/>
</dbReference>
<dbReference type="Pfam" id="PF22483">
    <property type="entry name" value="Mu-transpos_C_2"/>
    <property type="match status" value="1"/>
</dbReference>
<gene>
    <name evidence="2" type="ORF">FYJ51_12725</name>
</gene>
<accession>A0A7X2NUF7</accession>
<keyword evidence="3" id="KW-1185">Reference proteome</keyword>
<sequence>MTDAELEQRFFPSRSEPRRDKVVPDFRKVHDHLTHTHHRSLMHEWFDYREQNPDGYSYSRFLDLYRQWCRKFSVKPVLLRNEEPGKCMYIDWSSDTVTVILDNEEVTIYFFVTSIGASELAYVEPFLDMSTESYIAGNVHALRYYGAVPKVLVPDNCKTAVNRNKDNEVDLNEAFKEMAAYYQCVVLPARPRSPTDKNDVEANVHHSEDWIISDIELHKEQFHSFRDIQIECRRLLDRQNQQKFRGTDFNRWDWFRDTDLPEMKILTQKDFVLRQRYYMTVPNSYHVHIKGDRQQYSVPYQYISKDVVILYDLSTLEVYLKGYKPNDPPIARRERVYSSRLNTVNTNPAYRPESHQIAVNLGVKDSEWYLAKAREIGPYTEKLIHQLLVSRGNPESMYKSCMGVITMTWSGHKDRVTKAELEGACRYALAIHSNSKMKY</sequence>
<dbReference type="RefSeq" id="WP_154505958.1">
    <property type="nucleotide sequence ID" value="NZ_VUMN01000048.1"/>
</dbReference>
<dbReference type="GO" id="GO:0015074">
    <property type="term" value="P:DNA integration"/>
    <property type="evidence" value="ECO:0007669"/>
    <property type="project" value="InterPro"/>
</dbReference>
<feature type="domain" description="Integrase catalytic" evidence="1">
    <location>
        <begin position="80"/>
        <end position="270"/>
    </location>
</feature>
<dbReference type="InterPro" id="IPR054353">
    <property type="entry name" value="IstA-like_C"/>
</dbReference>
<evidence type="ECO:0000259" key="1">
    <source>
        <dbReference type="PROSITE" id="PS50994"/>
    </source>
</evidence>
<evidence type="ECO:0000313" key="2">
    <source>
        <dbReference type="EMBL" id="MSS59757.1"/>
    </source>
</evidence>
<proteinExistence type="predicted"/>
<protein>
    <submittedName>
        <fullName evidence="2">IS21 family transposase</fullName>
    </submittedName>
</protein>
<dbReference type="PANTHER" id="PTHR35004">
    <property type="entry name" value="TRANSPOSASE RV3428C-RELATED"/>
    <property type="match status" value="1"/>
</dbReference>
<evidence type="ECO:0000313" key="3">
    <source>
        <dbReference type="Proteomes" id="UP000461880"/>
    </source>
</evidence>
<reference evidence="2 3" key="1">
    <citation type="submission" date="2019-08" db="EMBL/GenBank/DDBJ databases">
        <title>In-depth cultivation of the pig gut microbiome towards novel bacterial diversity and tailored functional studies.</title>
        <authorList>
            <person name="Wylensek D."/>
            <person name="Hitch T.C.A."/>
            <person name="Clavel T."/>
        </authorList>
    </citation>
    <scope>NUCLEOTIDE SEQUENCE [LARGE SCALE GENOMIC DNA]</scope>
    <source>
        <strain evidence="2 3">Oil+RF-744-GAM-WT-6</strain>
    </source>
</reference>
<name>A0A7X2NUF7_9FIRM</name>
<dbReference type="PANTHER" id="PTHR35004:SF8">
    <property type="entry name" value="TRANSPOSASE RV3428C-RELATED"/>
    <property type="match status" value="1"/>
</dbReference>
<dbReference type="AlphaFoldDB" id="A0A7X2NUF7"/>
<dbReference type="Proteomes" id="UP000461880">
    <property type="component" value="Unassembled WGS sequence"/>
</dbReference>
<dbReference type="InterPro" id="IPR001584">
    <property type="entry name" value="Integrase_cat-core"/>
</dbReference>